<evidence type="ECO:0000259" key="5">
    <source>
        <dbReference type="Pfam" id="PF17863"/>
    </source>
</evidence>
<evidence type="ECO:0000313" key="7">
    <source>
        <dbReference type="Proteomes" id="UP000237947"/>
    </source>
</evidence>
<evidence type="ECO:0000256" key="3">
    <source>
        <dbReference type="ARBA" id="ARBA00061607"/>
    </source>
</evidence>
<protein>
    <recommendedName>
        <fullName evidence="8">AAA family ATPase</fullName>
    </recommendedName>
</protein>
<proteinExistence type="inferred from homology"/>
<dbReference type="InterPro" id="IPR041628">
    <property type="entry name" value="ChlI/MoxR_AAA_lid"/>
</dbReference>
<dbReference type="InterPro" id="IPR050764">
    <property type="entry name" value="CbbQ/NirQ/NorQ/GpvN"/>
</dbReference>
<dbReference type="PANTHER" id="PTHR42759">
    <property type="entry name" value="MOXR FAMILY PROTEIN"/>
    <property type="match status" value="1"/>
</dbReference>
<dbReference type="KEGG" id="fsa:C5Q98_06980"/>
<dbReference type="GO" id="GO:0005524">
    <property type="term" value="F:ATP binding"/>
    <property type="evidence" value="ECO:0007669"/>
    <property type="project" value="UniProtKB-KW"/>
</dbReference>
<accession>A0A2S0KPM5</accession>
<sequence>MDNKETANLINKVKNNVNQIVIGQSEALELLLIGLVSRGHVLLEDVPGIGKTTLASSLAKSLGLDFKRIQFTPDVMPSDITGFNMYNPKVGEFQFHPGAIMTNLVLADEINRSSPKTQSSLLEAMQDRQVTVDGVTYKLPDPFMVVATQNAIDQIGTYPLPEAQLDRFMIKTNLRYPNIQEEMRIYDTHSGVSPLDNLQEVLSIEDLVRIQKAAIDVYVAPSLYEYVAQLSNASRQHPQVKLGVSPRGALMLVQAAKGRALLQGRDYIIPDDIQFLAPYCLAHRLILHQDAELSDINENQVIKDILRITPIPKA</sequence>
<dbReference type="Gene3D" id="3.40.50.300">
    <property type="entry name" value="P-loop containing nucleotide triphosphate hydrolases"/>
    <property type="match status" value="1"/>
</dbReference>
<reference evidence="7" key="1">
    <citation type="submission" date="2018-02" db="EMBL/GenBank/DDBJ databases">
        <authorList>
            <person name="Holder M.E."/>
            <person name="Ajami N.J."/>
            <person name="Petrosino J.F."/>
        </authorList>
    </citation>
    <scope>NUCLEOTIDE SEQUENCE [LARGE SCALE GENOMIC DNA]</scope>
    <source>
        <strain evidence="7">CCUG 47711</strain>
    </source>
</reference>
<dbReference type="Proteomes" id="UP000237947">
    <property type="component" value="Chromosome"/>
</dbReference>
<keyword evidence="2" id="KW-0067">ATP-binding</keyword>
<dbReference type="EMBL" id="CP027226">
    <property type="protein sequence ID" value="AVM42968.1"/>
    <property type="molecule type" value="Genomic_DNA"/>
</dbReference>
<dbReference type="Pfam" id="PF07726">
    <property type="entry name" value="AAA_3"/>
    <property type="match status" value="1"/>
</dbReference>
<dbReference type="InterPro" id="IPR011703">
    <property type="entry name" value="ATPase_AAA-3"/>
</dbReference>
<feature type="domain" description="ATPase AAA-3" evidence="4">
    <location>
        <begin position="40"/>
        <end position="170"/>
    </location>
</feature>
<dbReference type="PIRSF" id="PIRSF002849">
    <property type="entry name" value="AAA_ATPase_chaperone_MoxR_prd"/>
    <property type="match status" value="1"/>
</dbReference>
<evidence type="ECO:0008006" key="8">
    <source>
        <dbReference type="Google" id="ProtNLM"/>
    </source>
</evidence>
<name>A0A2S0KPM5_9FIRM</name>
<dbReference type="RefSeq" id="WP_106012916.1">
    <property type="nucleotide sequence ID" value="NZ_CP027226.1"/>
</dbReference>
<feature type="domain" description="ChlI/MoxR AAA lid" evidence="5">
    <location>
        <begin position="233"/>
        <end position="305"/>
    </location>
</feature>
<dbReference type="GO" id="GO:0016887">
    <property type="term" value="F:ATP hydrolysis activity"/>
    <property type="evidence" value="ECO:0007669"/>
    <property type="project" value="InterPro"/>
</dbReference>
<dbReference type="OrthoDB" id="9808397at2"/>
<evidence type="ECO:0000256" key="2">
    <source>
        <dbReference type="ARBA" id="ARBA00022840"/>
    </source>
</evidence>
<dbReference type="InterPro" id="IPR027417">
    <property type="entry name" value="P-loop_NTPase"/>
</dbReference>
<dbReference type="SUPFAM" id="SSF52540">
    <property type="entry name" value="P-loop containing nucleoside triphosphate hydrolases"/>
    <property type="match status" value="1"/>
</dbReference>
<comment type="similarity">
    <text evidence="3">Belongs to the MoxR family.</text>
</comment>
<dbReference type="PANTHER" id="PTHR42759:SF5">
    <property type="entry name" value="METHANOL DEHYDROGENASE REGULATOR"/>
    <property type="match status" value="1"/>
</dbReference>
<organism evidence="6 7">
    <name type="scientific">Fastidiosipila sanguinis</name>
    <dbReference type="NCBI Taxonomy" id="236753"/>
    <lineage>
        <taxon>Bacteria</taxon>
        <taxon>Bacillati</taxon>
        <taxon>Bacillota</taxon>
        <taxon>Clostridia</taxon>
        <taxon>Eubacteriales</taxon>
        <taxon>Oscillospiraceae</taxon>
        <taxon>Fastidiosipila</taxon>
    </lineage>
</organism>
<dbReference type="Pfam" id="PF17863">
    <property type="entry name" value="AAA_lid_2"/>
    <property type="match status" value="1"/>
</dbReference>
<dbReference type="AlphaFoldDB" id="A0A2S0KPM5"/>
<evidence type="ECO:0000256" key="1">
    <source>
        <dbReference type="ARBA" id="ARBA00022741"/>
    </source>
</evidence>
<gene>
    <name evidence="6" type="ORF">C5Q98_06980</name>
</gene>
<keyword evidence="1" id="KW-0547">Nucleotide-binding</keyword>
<evidence type="ECO:0000259" key="4">
    <source>
        <dbReference type="Pfam" id="PF07726"/>
    </source>
</evidence>
<dbReference type="Gene3D" id="1.10.8.80">
    <property type="entry name" value="Magnesium chelatase subunit I, C-Terminal domain"/>
    <property type="match status" value="1"/>
</dbReference>
<dbReference type="CDD" id="cd00009">
    <property type="entry name" value="AAA"/>
    <property type="match status" value="1"/>
</dbReference>
<dbReference type="FunFam" id="3.40.50.300:FF:000640">
    <property type="entry name" value="MoxR family ATPase"/>
    <property type="match status" value="1"/>
</dbReference>
<keyword evidence="7" id="KW-1185">Reference proteome</keyword>
<evidence type="ECO:0000313" key="6">
    <source>
        <dbReference type="EMBL" id="AVM42968.1"/>
    </source>
</evidence>